<protein>
    <submittedName>
        <fullName evidence="1">Uncharacterized protein</fullName>
    </submittedName>
</protein>
<proteinExistence type="predicted"/>
<gene>
    <name evidence="1" type="ORF">SSP24_25200</name>
</gene>
<sequence>MLYQLSYDPLCVPQRTASNRVLGVHRLSAGSMKANEVRVYVVLSRSSNRKGPWGLRSRQIAAFSATDRPKITQAIRGIRTVVQRFAVSCSVRETRVPGRFHV</sequence>
<accession>A0A4Y3VF58</accession>
<dbReference type="EMBL" id="BJND01000017">
    <property type="protein sequence ID" value="GEC04865.1"/>
    <property type="molecule type" value="Genomic_DNA"/>
</dbReference>
<evidence type="ECO:0000313" key="2">
    <source>
        <dbReference type="Proteomes" id="UP000317881"/>
    </source>
</evidence>
<name>A0A4Y3VF58_9ACTN</name>
<organism evidence="1 2">
    <name type="scientific">Streptomyces spinoverrucosus</name>
    <dbReference type="NCBI Taxonomy" id="284043"/>
    <lineage>
        <taxon>Bacteria</taxon>
        <taxon>Bacillati</taxon>
        <taxon>Actinomycetota</taxon>
        <taxon>Actinomycetes</taxon>
        <taxon>Kitasatosporales</taxon>
        <taxon>Streptomycetaceae</taxon>
        <taxon>Streptomyces</taxon>
    </lineage>
</organism>
<evidence type="ECO:0000313" key="1">
    <source>
        <dbReference type="EMBL" id="GEC04865.1"/>
    </source>
</evidence>
<reference evidence="1 2" key="1">
    <citation type="submission" date="2019-06" db="EMBL/GenBank/DDBJ databases">
        <title>Whole genome shotgun sequence of Streptomyces spinoverrucosus NBRC 14228.</title>
        <authorList>
            <person name="Hosoyama A."/>
            <person name="Uohara A."/>
            <person name="Ohji S."/>
            <person name="Ichikawa N."/>
        </authorList>
    </citation>
    <scope>NUCLEOTIDE SEQUENCE [LARGE SCALE GENOMIC DNA]</scope>
    <source>
        <strain evidence="1 2">NBRC 14228</strain>
    </source>
</reference>
<keyword evidence="2" id="KW-1185">Reference proteome</keyword>
<dbReference type="AlphaFoldDB" id="A0A4Y3VF58"/>
<dbReference type="Proteomes" id="UP000317881">
    <property type="component" value="Unassembled WGS sequence"/>
</dbReference>
<comment type="caution">
    <text evidence="1">The sequence shown here is derived from an EMBL/GenBank/DDBJ whole genome shotgun (WGS) entry which is preliminary data.</text>
</comment>